<feature type="coiled-coil region" evidence="9">
    <location>
        <begin position="366"/>
        <end position="400"/>
    </location>
</feature>
<evidence type="ECO:0000256" key="10">
    <source>
        <dbReference type="SAM" id="Phobius"/>
    </source>
</evidence>
<dbReference type="Proteomes" id="UP001652432">
    <property type="component" value="Unassembled WGS sequence"/>
</dbReference>
<feature type="domain" description="HAMP" evidence="12">
    <location>
        <begin position="244"/>
        <end position="286"/>
    </location>
</feature>
<keyword evidence="9" id="KW-0175">Coiled coil</keyword>
<comment type="subcellular location">
    <subcellularLocation>
        <location evidence="1">Cell membrane</location>
        <topology evidence="1">Multi-pass membrane protein</topology>
    </subcellularLocation>
</comment>
<reference evidence="13 14" key="1">
    <citation type="journal article" date="2021" name="ISME Commun">
        <title>Automated analysis of genomic sequences facilitates high-throughput and comprehensive description of bacteria.</title>
        <authorList>
            <person name="Hitch T.C.A."/>
        </authorList>
    </citation>
    <scope>NUCLEOTIDE SEQUENCE [LARGE SCALE GENOMIC DNA]</scope>
    <source>
        <strain evidence="13 14">Sanger_18</strain>
    </source>
</reference>
<evidence type="ECO:0000256" key="7">
    <source>
        <dbReference type="ARBA" id="ARBA00029447"/>
    </source>
</evidence>
<dbReference type="Gene3D" id="6.10.340.10">
    <property type="match status" value="1"/>
</dbReference>
<keyword evidence="3 10" id="KW-0812">Transmembrane</keyword>
<evidence type="ECO:0000256" key="4">
    <source>
        <dbReference type="ARBA" id="ARBA00022989"/>
    </source>
</evidence>
<accession>A0ABT2T255</accession>
<comment type="similarity">
    <text evidence="7">Belongs to the methyl-accepting chemotaxis (MCP) protein family.</text>
</comment>
<organism evidence="13 14">
    <name type="scientific">Suilimivivens aceti</name>
    <dbReference type="NCBI Taxonomy" id="2981774"/>
    <lineage>
        <taxon>Bacteria</taxon>
        <taxon>Bacillati</taxon>
        <taxon>Bacillota</taxon>
        <taxon>Clostridia</taxon>
        <taxon>Lachnospirales</taxon>
        <taxon>Lachnospiraceae</taxon>
        <taxon>Suilimivivens</taxon>
    </lineage>
</organism>
<evidence type="ECO:0000313" key="13">
    <source>
        <dbReference type="EMBL" id="MCU6743844.1"/>
    </source>
</evidence>
<feature type="domain" description="Methyl-accepting transducer" evidence="11">
    <location>
        <begin position="305"/>
        <end position="542"/>
    </location>
</feature>
<dbReference type="Gene3D" id="1.10.287.950">
    <property type="entry name" value="Methyl-accepting chemotaxis protein"/>
    <property type="match status" value="1"/>
</dbReference>
<dbReference type="PROSITE" id="PS50111">
    <property type="entry name" value="CHEMOTAXIS_TRANSDUC_2"/>
    <property type="match status" value="1"/>
</dbReference>
<keyword evidence="4 10" id="KW-1133">Transmembrane helix</keyword>
<feature type="transmembrane region" description="Helical" evidence="10">
    <location>
        <begin position="207"/>
        <end position="231"/>
    </location>
</feature>
<keyword evidence="14" id="KW-1185">Reference proteome</keyword>
<dbReference type="PANTHER" id="PTHR32089:SF112">
    <property type="entry name" value="LYSOZYME-LIKE PROTEIN-RELATED"/>
    <property type="match status" value="1"/>
</dbReference>
<dbReference type="RefSeq" id="WP_262573813.1">
    <property type="nucleotide sequence ID" value="NZ_JAOQKJ010000003.1"/>
</dbReference>
<dbReference type="PANTHER" id="PTHR32089">
    <property type="entry name" value="METHYL-ACCEPTING CHEMOTAXIS PROTEIN MCPB"/>
    <property type="match status" value="1"/>
</dbReference>
<evidence type="ECO:0000256" key="6">
    <source>
        <dbReference type="ARBA" id="ARBA00023224"/>
    </source>
</evidence>
<name>A0ABT2T255_9FIRM</name>
<dbReference type="SUPFAM" id="SSF58104">
    <property type="entry name" value="Methyl-accepting chemotaxis protein (MCP) signaling domain"/>
    <property type="match status" value="1"/>
</dbReference>
<protein>
    <submittedName>
        <fullName evidence="13">Methyl-accepting chemotaxis protein</fullName>
    </submittedName>
</protein>
<gene>
    <name evidence="13" type="ORF">OCV77_04890</name>
</gene>
<keyword evidence="2" id="KW-1003">Cell membrane</keyword>
<dbReference type="InterPro" id="IPR004089">
    <property type="entry name" value="MCPsignal_dom"/>
</dbReference>
<proteinExistence type="inferred from homology"/>
<evidence type="ECO:0000256" key="9">
    <source>
        <dbReference type="SAM" id="Coils"/>
    </source>
</evidence>
<dbReference type="SMART" id="SM00283">
    <property type="entry name" value="MA"/>
    <property type="match status" value="1"/>
</dbReference>
<evidence type="ECO:0000256" key="1">
    <source>
        <dbReference type="ARBA" id="ARBA00004651"/>
    </source>
</evidence>
<dbReference type="PRINTS" id="PR00260">
    <property type="entry name" value="CHEMTRNSDUCR"/>
</dbReference>
<dbReference type="PROSITE" id="PS50885">
    <property type="entry name" value="HAMP"/>
    <property type="match status" value="1"/>
</dbReference>
<keyword evidence="6 8" id="KW-0807">Transducer</keyword>
<evidence type="ECO:0000259" key="12">
    <source>
        <dbReference type="PROSITE" id="PS50885"/>
    </source>
</evidence>
<evidence type="ECO:0000259" key="11">
    <source>
        <dbReference type="PROSITE" id="PS50111"/>
    </source>
</evidence>
<dbReference type="InterPro" id="IPR033480">
    <property type="entry name" value="sCache_2"/>
</dbReference>
<dbReference type="Gene3D" id="3.30.450.20">
    <property type="entry name" value="PAS domain"/>
    <property type="match status" value="1"/>
</dbReference>
<dbReference type="SMART" id="SM01049">
    <property type="entry name" value="Cache_2"/>
    <property type="match status" value="1"/>
</dbReference>
<evidence type="ECO:0000256" key="2">
    <source>
        <dbReference type="ARBA" id="ARBA00022475"/>
    </source>
</evidence>
<evidence type="ECO:0000313" key="14">
    <source>
        <dbReference type="Proteomes" id="UP001652432"/>
    </source>
</evidence>
<dbReference type="Pfam" id="PF17200">
    <property type="entry name" value="sCache_2"/>
    <property type="match status" value="1"/>
</dbReference>
<dbReference type="InterPro" id="IPR003660">
    <property type="entry name" value="HAMP_dom"/>
</dbReference>
<evidence type="ECO:0000256" key="8">
    <source>
        <dbReference type="PROSITE-ProRule" id="PRU00284"/>
    </source>
</evidence>
<keyword evidence="5 10" id="KW-0472">Membrane</keyword>
<evidence type="ECO:0000256" key="3">
    <source>
        <dbReference type="ARBA" id="ARBA00022692"/>
    </source>
</evidence>
<dbReference type="EMBL" id="JAOQKJ010000003">
    <property type="protein sequence ID" value="MCU6743844.1"/>
    <property type="molecule type" value="Genomic_DNA"/>
</dbReference>
<comment type="caution">
    <text evidence="13">The sequence shown here is derived from an EMBL/GenBank/DDBJ whole genome shotgun (WGS) entry which is preliminary data.</text>
</comment>
<dbReference type="Pfam" id="PF00015">
    <property type="entry name" value="MCPsignal"/>
    <property type="match status" value="1"/>
</dbReference>
<sequence length="604" mass="66136">MKNLKMSVKLSMILVLVFIMVMGSGFSAIKGMKTISSQADDALEEEVRNQYDESIRQQVDNAISMLDQYYAAYEAGECTLEEAKKQGADMLRELRYGDSGYFWADDTEGNNIVLLGSDTEGTNRMGTKDGNGYEMVKDIIAVGQQPDGGYCDYVFPKEDGTENLPKRSYSRLYEPFGWVIGTGNYTDYIDEIVDGEKQIVDDTRNTWITRMVFITVILFLITIVLIIYIIIDTTGWMKKAVGYAQKLESGDMTGRSATGRLKRKDEFGILERALNSMAGTFDQVLGGVKGHGVELAEDVDAVMGHLNELNDEISSVSAATQELSASMEETAASAQQIETISHQIETVSKNIAVRAQDGAEKVVNIHQRAEKAKRDTESNYQNAKNMKAEISGSLEQALEEAKVVEQIEVLAQSIMGITAQTNLLALNASIEAARAGEAGKGFAVVADEIRSLAEQSRGTVENIQQVTQKVTGAVQNLADDSSRLLAFVAEDVSDSFHQFSDIADAYNQDAADVNEMVTDFSAISEELLASIDGVIQSINDVSKASNEGANGTNEIAQRASMIVQKSEDVLSVMNEVGKASGEMREMVQKFTITEKKSQEKTEEK</sequence>
<dbReference type="InterPro" id="IPR004090">
    <property type="entry name" value="Chemotax_Me-accpt_rcpt"/>
</dbReference>
<evidence type="ECO:0000256" key="5">
    <source>
        <dbReference type="ARBA" id="ARBA00023136"/>
    </source>
</evidence>